<gene>
    <name evidence="2" type="ORF">SBAD_LOCUS5791</name>
</gene>
<accession>A0A183IQ95</accession>
<organism evidence="4">
    <name type="scientific">Soboliphyme baturini</name>
    <dbReference type="NCBI Taxonomy" id="241478"/>
    <lineage>
        <taxon>Eukaryota</taxon>
        <taxon>Metazoa</taxon>
        <taxon>Ecdysozoa</taxon>
        <taxon>Nematoda</taxon>
        <taxon>Enoplea</taxon>
        <taxon>Dorylaimia</taxon>
        <taxon>Dioctophymatida</taxon>
        <taxon>Dioctophymatoidea</taxon>
        <taxon>Soboliphymatidae</taxon>
        <taxon>Soboliphyme</taxon>
    </lineage>
</organism>
<dbReference type="EMBL" id="UZAM01009251">
    <property type="protein sequence ID" value="VDP08316.1"/>
    <property type="molecule type" value="Genomic_DNA"/>
</dbReference>
<keyword evidence="3" id="KW-1185">Reference proteome</keyword>
<evidence type="ECO:0000313" key="2">
    <source>
        <dbReference type="EMBL" id="VDP08316.1"/>
    </source>
</evidence>
<dbReference type="Pfam" id="PF23419">
    <property type="entry name" value="WD40_RFWD3"/>
    <property type="match status" value="1"/>
</dbReference>
<dbReference type="AlphaFoldDB" id="A0A183IQ95"/>
<dbReference type="OrthoDB" id="5600418at2759"/>
<reference evidence="2 3" key="2">
    <citation type="submission" date="2018-11" db="EMBL/GenBank/DDBJ databases">
        <authorList>
            <consortium name="Pathogen Informatics"/>
        </authorList>
    </citation>
    <scope>NUCLEOTIDE SEQUENCE [LARGE SCALE GENOMIC DNA]</scope>
</reference>
<proteinExistence type="predicted"/>
<evidence type="ECO:0000313" key="3">
    <source>
        <dbReference type="Proteomes" id="UP000270296"/>
    </source>
</evidence>
<protein>
    <submittedName>
        <fullName evidence="4">WD_REPEATS_REGION domain-containing protein</fullName>
    </submittedName>
</protein>
<name>A0A183IQ95_9BILA</name>
<evidence type="ECO:0000259" key="1">
    <source>
        <dbReference type="Pfam" id="PF23419"/>
    </source>
</evidence>
<sequence>MYVCNLISQYADRSSDSQDVMCNVVRTFNGGGINSTLNRNCLFTHRTGNSIATLAAVYDEAQNRVNLWDISTGELVVAPDFTLVSEFVPDLLYCKVQETGLLNVLTKKRLCLYTIT</sequence>
<reference evidence="4" key="1">
    <citation type="submission" date="2016-06" db="UniProtKB">
        <authorList>
            <consortium name="WormBaseParasite"/>
        </authorList>
    </citation>
    <scope>IDENTIFICATION</scope>
</reference>
<dbReference type="WBParaSite" id="SBAD_0000602201-mRNA-1">
    <property type="protein sequence ID" value="SBAD_0000602201-mRNA-1"/>
    <property type="gene ID" value="SBAD_0000602201"/>
</dbReference>
<dbReference type="InterPro" id="IPR056527">
    <property type="entry name" value="WD40_RFWD3"/>
</dbReference>
<evidence type="ECO:0000313" key="4">
    <source>
        <dbReference type="WBParaSite" id="SBAD_0000602201-mRNA-1"/>
    </source>
</evidence>
<dbReference type="Proteomes" id="UP000270296">
    <property type="component" value="Unassembled WGS sequence"/>
</dbReference>
<feature type="domain" description="E3 ubiquitin-protein ligase RFWD3-like WD40" evidence="1">
    <location>
        <begin position="3"/>
        <end position="113"/>
    </location>
</feature>